<evidence type="ECO:0000313" key="2">
    <source>
        <dbReference type="Proteomes" id="UP000594042"/>
    </source>
</evidence>
<evidence type="ECO:0000313" key="1">
    <source>
        <dbReference type="EMBL" id="BCI64458.1"/>
    </source>
</evidence>
<gene>
    <name evidence="1" type="ORF">Cop2CBH44_28110</name>
</gene>
<organism evidence="1 2">
    <name type="scientific">Coprobacter secundus subsp. similis</name>
    <dbReference type="NCBI Taxonomy" id="2751153"/>
    <lineage>
        <taxon>Bacteria</taxon>
        <taxon>Pseudomonadati</taxon>
        <taxon>Bacteroidota</taxon>
        <taxon>Bacteroidia</taxon>
        <taxon>Bacteroidales</taxon>
        <taxon>Barnesiellaceae</taxon>
        <taxon>Coprobacter</taxon>
    </lineage>
</organism>
<accession>A0A7G1I260</accession>
<dbReference type="InterPro" id="IPR026950">
    <property type="entry name" value="Caps_assemb_Wzi"/>
</dbReference>
<dbReference type="EMBL" id="AP023322">
    <property type="protein sequence ID" value="BCI64458.1"/>
    <property type="molecule type" value="Genomic_DNA"/>
</dbReference>
<reference evidence="2" key="1">
    <citation type="submission" date="2020-07" db="EMBL/GenBank/DDBJ databases">
        <title>Complete genome sequencing of Coprobacter sp. strain 2CBH44.</title>
        <authorList>
            <person name="Sakamoto M."/>
            <person name="Murakami T."/>
            <person name="Mori H."/>
        </authorList>
    </citation>
    <scope>NUCLEOTIDE SEQUENCE [LARGE SCALE GENOMIC DNA]</scope>
    <source>
        <strain evidence="2">2CBH44</strain>
    </source>
</reference>
<protein>
    <recommendedName>
        <fullName evidence="3">Capsule assembly Wzi family protein</fullName>
    </recommendedName>
</protein>
<dbReference type="Pfam" id="PF14052">
    <property type="entry name" value="Caps_assemb_Wzi"/>
    <property type="match status" value="1"/>
</dbReference>
<sequence>MNTIRILTFIIISTIIPQLIFGQFPLTYNIETNIISGNGNYTPFYLMNNQHGQVSFNPNNGYLRAGIHKDIDINQRFSYGFGLDIIGAYNNDSPIYLQQIYGDLKYRCLGLSIGTKETGNLIQNDQLSSGSMIWSGNSRPIPQISIGIPRFVNIPLTNEWVQIKGEISYGAFFEKKYQDKHRHDNSMYTNKLLYHRKYLMLKFEKDKPFYGIIGIDMAAQFGGTTYNYPGEPIIKFRSDLKAFLQVFIPMSGGANDPGIDQVNIVGNHLGSYLMEFGYKQKDWRSKIYYEHFFDDHSGMIFKNKFDGLWGLEFSTHHQWPITGFVFEVMNSTNQSGPFLWDKTDEIPIQVSGGDYYYGHVCYNGWTHQGHTIGNPFITSPGYNTDGYLGFKSSRVRAFHVGFNGYVIPELKYRVLAGHQRGWGTPFVPFTHIAHEFSTLIDFDYQPKKLKGWNFNLAGAFDKGSLFGNNWGIQIGIRKEGILFQKKQ</sequence>
<keyword evidence="2" id="KW-1185">Reference proteome</keyword>
<dbReference type="KEGG" id="copr:Cop2CBH44_28110"/>
<dbReference type="Proteomes" id="UP000594042">
    <property type="component" value="Chromosome"/>
</dbReference>
<name>A0A7G1I260_9BACT</name>
<dbReference type="Gene3D" id="2.40.160.130">
    <property type="entry name" value="Capsule assembly protein Wzi"/>
    <property type="match status" value="1"/>
</dbReference>
<proteinExistence type="predicted"/>
<evidence type="ECO:0008006" key="3">
    <source>
        <dbReference type="Google" id="ProtNLM"/>
    </source>
</evidence>
<dbReference type="RefSeq" id="WP_200755062.1">
    <property type="nucleotide sequence ID" value="NZ_AP023322.1"/>
</dbReference>
<dbReference type="AlphaFoldDB" id="A0A7G1I260"/>
<dbReference type="InterPro" id="IPR038636">
    <property type="entry name" value="Wzi_sf"/>
</dbReference>